<dbReference type="Proteomes" id="UP000248198">
    <property type="component" value="Unassembled WGS sequence"/>
</dbReference>
<organism evidence="7 8">
    <name type="scientific">Pedobacter nutrimenti</name>
    <dbReference type="NCBI Taxonomy" id="1241337"/>
    <lineage>
        <taxon>Bacteria</taxon>
        <taxon>Pseudomonadati</taxon>
        <taxon>Bacteroidota</taxon>
        <taxon>Sphingobacteriia</taxon>
        <taxon>Sphingobacteriales</taxon>
        <taxon>Sphingobacteriaceae</taxon>
        <taxon>Pedobacter</taxon>
    </lineage>
</organism>
<dbReference type="NCBIfam" id="TIGR02937">
    <property type="entry name" value="sigma70-ECF"/>
    <property type="match status" value="1"/>
</dbReference>
<dbReference type="Pfam" id="PF04542">
    <property type="entry name" value="Sigma70_r2"/>
    <property type="match status" value="1"/>
</dbReference>
<reference evidence="7 8" key="1">
    <citation type="submission" date="2018-06" db="EMBL/GenBank/DDBJ databases">
        <title>Genomic Encyclopedia of Archaeal and Bacterial Type Strains, Phase II (KMG-II): from individual species to whole genera.</title>
        <authorList>
            <person name="Goeker M."/>
        </authorList>
    </citation>
    <scope>NUCLEOTIDE SEQUENCE [LARGE SCALE GENOMIC DNA]</scope>
    <source>
        <strain evidence="7 8">DSM 27372</strain>
    </source>
</reference>
<protein>
    <submittedName>
        <fullName evidence="7">RNA polymerase sigma-70 factor (ECF subfamily)</fullName>
    </submittedName>
</protein>
<dbReference type="OrthoDB" id="659569at2"/>
<sequence>MDDYTAYSDAELTVLLKLGKQNAYAEIYNRYVFALLNHANNKLRNREEAKDVVQEVFTQLWSKRGNLQISNLSAYLYTAVRNMVLNQIVHKGVQDKYMLSMLHFAQQGSVVTDHLVREHQLAELIEKEIAALPPKMRHVFELNRKEHLSHKEISLKLDISEQTVSKHITNALKILRTKLGVYFFLLWFFHR</sequence>
<keyword evidence="2" id="KW-0805">Transcription regulation</keyword>
<evidence type="ECO:0000256" key="1">
    <source>
        <dbReference type="ARBA" id="ARBA00010641"/>
    </source>
</evidence>
<comment type="caution">
    <text evidence="7">The sequence shown here is derived from an EMBL/GenBank/DDBJ whole genome shotgun (WGS) entry which is preliminary data.</text>
</comment>
<dbReference type="GO" id="GO:0003677">
    <property type="term" value="F:DNA binding"/>
    <property type="evidence" value="ECO:0007669"/>
    <property type="project" value="InterPro"/>
</dbReference>
<dbReference type="PANTHER" id="PTHR43133:SF46">
    <property type="entry name" value="RNA POLYMERASE SIGMA-70 FACTOR ECF SUBFAMILY"/>
    <property type="match status" value="1"/>
</dbReference>
<evidence type="ECO:0000313" key="8">
    <source>
        <dbReference type="Proteomes" id="UP000248198"/>
    </source>
</evidence>
<dbReference type="SUPFAM" id="SSF88946">
    <property type="entry name" value="Sigma2 domain of RNA polymerase sigma factors"/>
    <property type="match status" value="1"/>
</dbReference>
<dbReference type="Gene3D" id="1.10.1740.10">
    <property type="match status" value="1"/>
</dbReference>
<feature type="domain" description="RNA polymerase sigma factor 70 region 4 type 2" evidence="6">
    <location>
        <begin position="123"/>
        <end position="174"/>
    </location>
</feature>
<dbReference type="InterPro" id="IPR039425">
    <property type="entry name" value="RNA_pol_sigma-70-like"/>
</dbReference>
<dbReference type="RefSeq" id="WP_110829525.1">
    <property type="nucleotide sequence ID" value="NZ_QKLU01000003.1"/>
</dbReference>
<dbReference type="GO" id="GO:0006352">
    <property type="term" value="P:DNA-templated transcription initiation"/>
    <property type="evidence" value="ECO:0007669"/>
    <property type="project" value="InterPro"/>
</dbReference>
<dbReference type="EMBL" id="QKLU01000003">
    <property type="protein sequence ID" value="PYF74759.1"/>
    <property type="molecule type" value="Genomic_DNA"/>
</dbReference>
<dbReference type="InterPro" id="IPR013325">
    <property type="entry name" value="RNA_pol_sigma_r2"/>
</dbReference>
<dbReference type="PANTHER" id="PTHR43133">
    <property type="entry name" value="RNA POLYMERASE ECF-TYPE SIGMA FACTO"/>
    <property type="match status" value="1"/>
</dbReference>
<evidence type="ECO:0000259" key="6">
    <source>
        <dbReference type="Pfam" id="PF08281"/>
    </source>
</evidence>
<evidence type="ECO:0000256" key="4">
    <source>
        <dbReference type="ARBA" id="ARBA00023163"/>
    </source>
</evidence>
<dbReference type="InterPro" id="IPR013249">
    <property type="entry name" value="RNA_pol_sigma70_r4_t2"/>
</dbReference>
<dbReference type="Gene3D" id="1.10.10.10">
    <property type="entry name" value="Winged helix-like DNA-binding domain superfamily/Winged helix DNA-binding domain"/>
    <property type="match status" value="1"/>
</dbReference>
<gene>
    <name evidence="7" type="ORF">B0O44_103205</name>
</gene>
<dbReference type="InterPro" id="IPR007627">
    <property type="entry name" value="RNA_pol_sigma70_r2"/>
</dbReference>
<dbReference type="InterPro" id="IPR014327">
    <property type="entry name" value="RNA_pol_sigma70_bacteroid"/>
</dbReference>
<dbReference type="GO" id="GO:0016987">
    <property type="term" value="F:sigma factor activity"/>
    <property type="evidence" value="ECO:0007669"/>
    <property type="project" value="UniProtKB-KW"/>
</dbReference>
<evidence type="ECO:0000313" key="7">
    <source>
        <dbReference type="EMBL" id="PYF74759.1"/>
    </source>
</evidence>
<dbReference type="Pfam" id="PF08281">
    <property type="entry name" value="Sigma70_r4_2"/>
    <property type="match status" value="1"/>
</dbReference>
<dbReference type="InterPro" id="IPR036388">
    <property type="entry name" value="WH-like_DNA-bd_sf"/>
</dbReference>
<evidence type="ECO:0000259" key="5">
    <source>
        <dbReference type="Pfam" id="PF04542"/>
    </source>
</evidence>
<name>A0A318UT18_9SPHI</name>
<proteinExistence type="inferred from homology"/>
<keyword evidence="4" id="KW-0804">Transcription</keyword>
<accession>A0A318UT18</accession>
<dbReference type="InterPro" id="IPR013324">
    <property type="entry name" value="RNA_pol_sigma_r3/r4-like"/>
</dbReference>
<feature type="domain" description="RNA polymerase sigma-70 region 2" evidence="5">
    <location>
        <begin position="28"/>
        <end position="88"/>
    </location>
</feature>
<keyword evidence="8" id="KW-1185">Reference proteome</keyword>
<dbReference type="SUPFAM" id="SSF88659">
    <property type="entry name" value="Sigma3 and sigma4 domains of RNA polymerase sigma factors"/>
    <property type="match status" value="1"/>
</dbReference>
<keyword evidence="3" id="KW-0731">Sigma factor</keyword>
<dbReference type="InterPro" id="IPR014284">
    <property type="entry name" value="RNA_pol_sigma-70_dom"/>
</dbReference>
<evidence type="ECO:0000256" key="3">
    <source>
        <dbReference type="ARBA" id="ARBA00023082"/>
    </source>
</evidence>
<comment type="similarity">
    <text evidence="1">Belongs to the sigma-70 factor family. ECF subfamily.</text>
</comment>
<evidence type="ECO:0000256" key="2">
    <source>
        <dbReference type="ARBA" id="ARBA00023015"/>
    </source>
</evidence>
<dbReference type="NCBIfam" id="TIGR02985">
    <property type="entry name" value="Sig70_bacteroi1"/>
    <property type="match status" value="1"/>
</dbReference>
<dbReference type="AlphaFoldDB" id="A0A318UT18"/>